<dbReference type="SUPFAM" id="SSF48008">
    <property type="entry name" value="GntR ligand-binding domain-like"/>
    <property type="match status" value="1"/>
</dbReference>
<dbReference type="PROSITE" id="PS50949">
    <property type="entry name" value="HTH_GNTR"/>
    <property type="match status" value="1"/>
</dbReference>
<dbReference type="PANTHER" id="PTHR43537:SF5">
    <property type="entry name" value="UXU OPERON TRANSCRIPTIONAL REGULATOR"/>
    <property type="match status" value="1"/>
</dbReference>
<dbReference type="PANTHER" id="PTHR43537">
    <property type="entry name" value="TRANSCRIPTIONAL REGULATOR, GNTR FAMILY"/>
    <property type="match status" value="1"/>
</dbReference>
<organism evidence="5 6">
    <name type="scientific">Paenibacillus rhizovicinus</name>
    <dbReference type="NCBI Taxonomy" id="2704463"/>
    <lineage>
        <taxon>Bacteria</taxon>
        <taxon>Bacillati</taxon>
        <taxon>Bacillota</taxon>
        <taxon>Bacilli</taxon>
        <taxon>Bacillales</taxon>
        <taxon>Paenibacillaceae</taxon>
        <taxon>Paenibacillus</taxon>
    </lineage>
</organism>
<dbReference type="InterPro" id="IPR000524">
    <property type="entry name" value="Tscrpt_reg_HTH_GntR"/>
</dbReference>
<evidence type="ECO:0000256" key="2">
    <source>
        <dbReference type="ARBA" id="ARBA00023125"/>
    </source>
</evidence>
<keyword evidence="1" id="KW-0805">Transcription regulation</keyword>
<dbReference type="Proteomes" id="UP000479114">
    <property type="component" value="Chromosome"/>
</dbReference>
<evidence type="ECO:0000259" key="4">
    <source>
        <dbReference type="PROSITE" id="PS50949"/>
    </source>
</evidence>
<keyword evidence="2" id="KW-0238">DNA-binding</keyword>
<dbReference type="InterPro" id="IPR011711">
    <property type="entry name" value="GntR_C"/>
</dbReference>
<dbReference type="CDD" id="cd07377">
    <property type="entry name" value="WHTH_GntR"/>
    <property type="match status" value="1"/>
</dbReference>
<dbReference type="InterPro" id="IPR036388">
    <property type="entry name" value="WH-like_DNA-bd_sf"/>
</dbReference>
<proteinExistence type="predicted"/>
<dbReference type="Pfam" id="PF07729">
    <property type="entry name" value="FCD"/>
    <property type="match status" value="1"/>
</dbReference>
<dbReference type="Pfam" id="PF00392">
    <property type="entry name" value="GntR"/>
    <property type="match status" value="1"/>
</dbReference>
<protein>
    <submittedName>
        <fullName evidence="5">FadR family transcriptional regulator</fullName>
    </submittedName>
</protein>
<feature type="domain" description="HTH gntR-type" evidence="4">
    <location>
        <begin position="7"/>
        <end position="75"/>
    </location>
</feature>
<evidence type="ECO:0000313" key="6">
    <source>
        <dbReference type="Proteomes" id="UP000479114"/>
    </source>
</evidence>
<dbReference type="SUPFAM" id="SSF46785">
    <property type="entry name" value="Winged helix' DNA-binding domain"/>
    <property type="match status" value="1"/>
</dbReference>
<accession>A0A6C0P0C2</accession>
<evidence type="ECO:0000256" key="3">
    <source>
        <dbReference type="ARBA" id="ARBA00023163"/>
    </source>
</evidence>
<sequence>MPKIQKILVHEQVSQEIQNYIQEKELSEGDKLPSVEEMTQMFGVGRSSLREALRYLEAMDIIQVENGKGIFVRDVNTFRFMGKVKVEQERAFLLHTLEVRRALEGQAVRLASKRINDKQIAEVEACLAEYRERKEAGKDTSQIDLAFHRYIIKAAGNPVLETVLDSFSGLYEKFFNDPLGDKQLFDETYPMHITMFDAIRIHDTENAMEEFYKMMDCLEAKIKSV</sequence>
<dbReference type="SMART" id="SM00895">
    <property type="entry name" value="FCD"/>
    <property type="match status" value="1"/>
</dbReference>
<dbReference type="PRINTS" id="PR00035">
    <property type="entry name" value="HTHGNTR"/>
</dbReference>
<evidence type="ECO:0000256" key="1">
    <source>
        <dbReference type="ARBA" id="ARBA00023015"/>
    </source>
</evidence>
<dbReference type="AlphaFoldDB" id="A0A6C0P0C2"/>
<dbReference type="InterPro" id="IPR036390">
    <property type="entry name" value="WH_DNA-bd_sf"/>
</dbReference>
<dbReference type="Gene3D" id="1.20.120.530">
    <property type="entry name" value="GntR ligand-binding domain-like"/>
    <property type="match status" value="1"/>
</dbReference>
<reference evidence="5 6" key="1">
    <citation type="submission" date="2020-02" db="EMBL/GenBank/DDBJ databases">
        <title>Paenibacillus sp. nov., isolated from rhizosphere soil of tomato.</title>
        <authorList>
            <person name="Weon H.-Y."/>
            <person name="Lee S.A."/>
        </authorList>
    </citation>
    <scope>NUCLEOTIDE SEQUENCE [LARGE SCALE GENOMIC DNA]</scope>
    <source>
        <strain evidence="5 6">14171R-81</strain>
    </source>
</reference>
<keyword evidence="6" id="KW-1185">Reference proteome</keyword>
<dbReference type="EMBL" id="CP048286">
    <property type="protein sequence ID" value="QHW31666.1"/>
    <property type="molecule type" value="Genomic_DNA"/>
</dbReference>
<dbReference type="Gene3D" id="1.10.10.10">
    <property type="entry name" value="Winged helix-like DNA-binding domain superfamily/Winged helix DNA-binding domain"/>
    <property type="match status" value="1"/>
</dbReference>
<dbReference type="GO" id="GO:0003677">
    <property type="term" value="F:DNA binding"/>
    <property type="evidence" value="ECO:0007669"/>
    <property type="project" value="UniProtKB-KW"/>
</dbReference>
<dbReference type="KEGG" id="prz:GZH47_12980"/>
<gene>
    <name evidence="5" type="ORF">GZH47_12980</name>
</gene>
<dbReference type="InterPro" id="IPR008920">
    <property type="entry name" value="TF_FadR/GntR_C"/>
</dbReference>
<name>A0A6C0P0C2_9BACL</name>
<keyword evidence="3" id="KW-0804">Transcription</keyword>
<dbReference type="SMART" id="SM00345">
    <property type="entry name" value="HTH_GNTR"/>
    <property type="match status" value="1"/>
</dbReference>
<dbReference type="GO" id="GO:0003700">
    <property type="term" value="F:DNA-binding transcription factor activity"/>
    <property type="evidence" value="ECO:0007669"/>
    <property type="project" value="InterPro"/>
</dbReference>
<dbReference type="RefSeq" id="WP_162640472.1">
    <property type="nucleotide sequence ID" value="NZ_CP048286.1"/>
</dbReference>
<evidence type="ECO:0000313" key="5">
    <source>
        <dbReference type="EMBL" id="QHW31666.1"/>
    </source>
</evidence>